<dbReference type="InterPro" id="IPR014710">
    <property type="entry name" value="RmlC-like_jellyroll"/>
</dbReference>
<dbReference type="GO" id="GO:0008830">
    <property type="term" value="F:dTDP-4-dehydrorhamnose 3,5-epimerase activity"/>
    <property type="evidence" value="ECO:0007669"/>
    <property type="project" value="InterPro"/>
</dbReference>
<reference evidence="7" key="1">
    <citation type="submission" date="2020-11" db="EMBL/GenBank/DDBJ databases">
        <authorList>
            <person name="Tran Van P."/>
        </authorList>
    </citation>
    <scope>NUCLEOTIDE SEQUENCE</scope>
</reference>
<dbReference type="Gene3D" id="3.90.25.10">
    <property type="entry name" value="UDP-galactose 4-epimerase, domain 1"/>
    <property type="match status" value="1"/>
</dbReference>
<dbReference type="AlphaFoldDB" id="A0A7R8WR48"/>
<accession>A0A7R8WR48</accession>
<dbReference type="SUPFAM" id="SSF51182">
    <property type="entry name" value="RmlC-like cupins"/>
    <property type="match status" value="1"/>
</dbReference>
<evidence type="ECO:0000256" key="4">
    <source>
        <dbReference type="ARBA" id="ARBA00029977"/>
    </source>
</evidence>
<dbReference type="OrthoDB" id="6235964at2759"/>
<evidence type="ECO:0000256" key="2">
    <source>
        <dbReference type="ARBA" id="ARBA00008656"/>
    </source>
</evidence>
<comment type="similarity">
    <text evidence="2">Belongs to the dTDP-4-dehydrorhamnose reductase family. MAT2B subfamily.</text>
</comment>
<evidence type="ECO:0000256" key="5">
    <source>
        <dbReference type="ARBA" id="ARBA00045998"/>
    </source>
</evidence>
<evidence type="ECO:0000256" key="3">
    <source>
        <dbReference type="ARBA" id="ARBA00021596"/>
    </source>
</evidence>
<proteinExistence type="inferred from homology"/>
<dbReference type="InterPro" id="IPR029903">
    <property type="entry name" value="RmlD-like-bd"/>
</dbReference>
<evidence type="ECO:0000256" key="6">
    <source>
        <dbReference type="ARBA" id="ARBA00046786"/>
    </source>
</evidence>
<dbReference type="PANTHER" id="PTHR10491">
    <property type="entry name" value="DTDP-4-DEHYDRORHAMNOSE REDUCTASE"/>
    <property type="match status" value="1"/>
</dbReference>
<sequence length="338" mass="37723">IELTGDNHLQLFIPRGFLHGFIVQSEKAIFHYQCDNFYHKASEDGVHPLDPDLNINWGGANGQLGQSIQQEVAKQKPNHTEFVFLDLPEFDLCQNESVKTHIEKIAPDFVINCAAFTAVDLAESESEKAFALNAEAVGHLAKHCQAEGSTLIHISTDYVFDGKASHPYIETDPTNPINVYGLSKLKGEQLAMEGCDKVFVIRTSWLYSAFGNNFVKTMLRLFKEKDSLNIVGDQHGCPTSAHDLAKVCLELVAQNITAYGVYHFSNTQPTTWYHFCCEIAKQVQSNIALNPIPTASYPTPAQRPMYSVMNCGKIETLLNEEIQSWQEALSKVLDQLAK</sequence>
<dbReference type="InterPro" id="IPR005913">
    <property type="entry name" value="dTDP_dehydrorham_reduct"/>
</dbReference>
<dbReference type="Gene3D" id="3.40.50.720">
    <property type="entry name" value="NAD(P)-binding Rossmann-like Domain"/>
    <property type="match status" value="1"/>
</dbReference>
<evidence type="ECO:0000256" key="1">
    <source>
        <dbReference type="ARBA" id="ARBA00005224"/>
    </source>
</evidence>
<dbReference type="InterPro" id="IPR011051">
    <property type="entry name" value="RmlC_Cupin_sf"/>
</dbReference>
<dbReference type="PANTHER" id="PTHR10491:SF4">
    <property type="entry name" value="METHIONINE ADENOSYLTRANSFERASE 2 SUBUNIT BETA"/>
    <property type="match status" value="1"/>
</dbReference>
<dbReference type="Pfam" id="PF04321">
    <property type="entry name" value="RmlD_sub_bind"/>
    <property type="match status" value="1"/>
</dbReference>
<dbReference type="NCBIfam" id="TIGR01214">
    <property type="entry name" value="rmlD"/>
    <property type="match status" value="1"/>
</dbReference>
<dbReference type="EMBL" id="OB674185">
    <property type="protein sequence ID" value="CAD7235683.1"/>
    <property type="molecule type" value="Genomic_DNA"/>
</dbReference>
<comment type="function">
    <text evidence="5">Regulatory subunit of S-adenosylmethionine synthetase 2, an enzyme that catalyzes the formation of S-adenosylmethionine from methionine and ATP. Regulates MAT2A catalytic activity by changing its kinetic properties, increasing its affinity for L-methionine. Can bind NADP (in vitro).</text>
</comment>
<evidence type="ECO:0000313" key="7">
    <source>
        <dbReference type="EMBL" id="CAD7235683.1"/>
    </source>
</evidence>
<dbReference type="UniPathway" id="UPA00315">
    <property type="reaction ID" value="UER00080"/>
</dbReference>
<comment type="pathway">
    <text evidence="1">Amino-acid biosynthesis; S-adenosyl-L-methionine biosynthesis; S-adenosyl-L-methionine from L-methionine: step 1/1.</text>
</comment>
<dbReference type="SUPFAM" id="SSF51735">
    <property type="entry name" value="NAD(P)-binding Rossmann-fold domains"/>
    <property type="match status" value="1"/>
</dbReference>
<protein>
    <recommendedName>
        <fullName evidence="3">Methionine adenosyltransferase 2 subunit beta</fullName>
    </recommendedName>
    <alternativeName>
        <fullName evidence="4">Methionine adenosyltransferase II beta</fullName>
    </alternativeName>
</protein>
<feature type="non-terminal residue" evidence="7">
    <location>
        <position position="338"/>
    </location>
</feature>
<dbReference type="InterPro" id="IPR036291">
    <property type="entry name" value="NAD(P)-bd_dom_sf"/>
</dbReference>
<gene>
    <name evidence="7" type="ORF">CTOB1V02_LOCUS13498</name>
</gene>
<feature type="non-terminal residue" evidence="7">
    <location>
        <position position="1"/>
    </location>
</feature>
<dbReference type="CDD" id="cd05254">
    <property type="entry name" value="dTDP_HR_like_SDR_e"/>
    <property type="match status" value="1"/>
</dbReference>
<organism evidence="7">
    <name type="scientific">Cyprideis torosa</name>
    <dbReference type="NCBI Taxonomy" id="163714"/>
    <lineage>
        <taxon>Eukaryota</taxon>
        <taxon>Metazoa</taxon>
        <taxon>Ecdysozoa</taxon>
        <taxon>Arthropoda</taxon>
        <taxon>Crustacea</taxon>
        <taxon>Oligostraca</taxon>
        <taxon>Ostracoda</taxon>
        <taxon>Podocopa</taxon>
        <taxon>Podocopida</taxon>
        <taxon>Cytherocopina</taxon>
        <taxon>Cytheroidea</taxon>
        <taxon>Cytherideidae</taxon>
        <taxon>Cyprideis</taxon>
    </lineage>
</organism>
<dbReference type="Gene3D" id="2.60.120.10">
    <property type="entry name" value="Jelly Rolls"/>
    <property type="match status" value="1"/>
</dbReference>
<dbReference type="GO" id="GO:0006556">
    <property type="term" value="P:S-adenosylmethionine biosynthetic process"/>
    <property type="evidence" value="ECO:0007669"/>
    <property type="project" value="UniProtKB-UniPathway"/>
</dbReference>
<comment type="subunit">
    <text evidence="6">Heterotrimer; composed of a catalytic MAT2A homodimer that binds one regulatory MAT2B chain. Heterohexamer; composed of a central, catalytic MAT2A homotetramer flanked on either side by a regulatory MAT2B chain. NADP binding increases the affinity for MAT2A.</text>
</comment>
<name>A0A7R8WR48_9CRUS</name>